<comment type="caution">
    <text evidence="2">The sequence shown here is derived from an EMBL/GenBank/DDBJ whole genome shotgun (WGS) entry which is preliminary data.</text>
</comment>
<keyword evidence="3" id="KW-1185">Reference proteome</keyword>
<evidence type="ECO:0000313" key="3">
    <source>
        <dbReference type="Proteomes" id="UP000499080"/>
    </source>
</evidence>
<feature type="compositionally biased region" description="Polar residues" evidence="1">
    <location>
        <begin position="7"/>
        <end position="19"/>
    </location>
</feature>
<organism evidence="2 3">
    <name type="scientific">Araneus ventricosus</name>
    <name type="common">Orbweaver spider</name>
    <name type="synonym">Epeira ventricosa</name>
    <dbReference type="NCBI Taxonomy" id="182803"/>
    <lineage>
        <taxon>Eukaryota</taxon>
        <taxon>Metazoa</taxon>
        <taxon>Ecdysozoa</taxon>
        <taxon>Arthropoda</taxon>
        <taxon>Chelicerata</taxon>
        <taxon>Arachnida</taxon>
        <taxon>Araneae</taxon>
        <taxon>Araneomorphae</taxon>
        <taxon>Entelegynae</taxon>
        <taxon>Araneoidea</taxon>
        <taxon>Araneidae</taxon>
        <taxon>Araneus</taxon>
    </lineage>
</organism>
<protein>
    <submittedName>
        <fullName evidence="2">Uncharacterized protein</fullName>
    </submittedName>
</protein>
<accession>A0A4Y2EIC4</accession>
<gene>
    <name evidence="2" type="ORF">AVEN_35264_1</name>
</gene>
<dbReference type="AlphaFoldDB" id="A0A4Y2EIC4"/>
<dbReference type="EMBL" id="BGPR01000590">
    <property type="protein sequence ID" value="GBM27604.1"/>
    <property type="molecule type" value="Genomic_DNA"/>
</dbReference>
<evidence type="ECO:0000313" key="2">
    <source>
        <dbReference type="EMBL" id="GBM27604.1"/>
    </source>
</evidence>
<dbReference type="Proteomes" id="UP000499080">
    <property type="component" value="Unassembled WGS sequence"/>
</dbReference>
<evidence type="ECO:0000256" key="1">
    <source>
        <dbReference type="SAM" id="MobiDB-lite"/>
    </source>
</evidence>
<feature type="region of interest" description="Disordered" evidence="1">
    <location>
        <begin position="1"/>
        <end position="25"/>
    </location>
</feature>
<reference evidence="2 3" key="1">
    <citation type="journal article" date="2019" name="Sci. Rep.">
        <title>Orb-weaving spider Araneus ventricosus genome elucidates the spidroin gene catalogue.</title>
        <authorList>
            <person name="Kono N."/>
            <person name="Nakamura H."/>
            <person name="Ohtoshi R."/>
            <person name="Moran D.A.P."/>
            <person name="Shinohara A."/>
            <person name="Yoshida Y."/>
            <person name="Fujiwara M."/>
            <person name="Mori M."/>
            <person name="Tomita M."/>
            <person name="Arakawa K."/>
        </authorList>
    </citation>
    <scope>NUCLEOTIDE SEQUENCE [LARGE SCALE GENOMIC DNA]</scope>
</reference>
<name>A0A4Y2EIC4_ARAVE</name>
<proteinExistence type="predicted"/>
<sequence length="118" mass="13514">MRRASNDSKSPNTTSSNINRAKPQTVGTRLKELWIALTDRRCHRVTTDLDFIWTVRISVRIFKISGLKPVNAAKEKFGSNKEKSTVFYPPPMKESSSFELFYIYVGEKLDEPPFPDTS</sequence>